<keyword evidence="4" id="KW-0862">Zinc</keyword>
<protein>
    <recommendedName>
        <fullName evidence="9">Transposase</fullName>
    </recommendedName>
</protein>
<dbReference type="PANTHER" id="PTHR46481:SF10">
    <property type="entry name" value="ZINC FINGER BED DOMAIN-CONTAINING PROTEIN 39"/>
    <property type="match status" value="1"/>
</dbReference>
<dbReference type="Proteomes" id="UP001642540">
    <property type="component" value="Unassembled WGS sequence"/>
</dbReference>
<dbReference type="EMBL" id="CAXLJM020000077">
    <property type="protein sequence ID" value="CAL8129446.1"/>
    <property type="molecule type" value="Genomic_DNA"/>
</dbReference>
<accession>A0ABP1RK71</accession>
<keyword evidence="3" id="KW-0863">Zinc-finger</keyword>
<evidence type="ECO:0000256" key="2">
    <source>
        <dbReference type="ARBA" id="ARBA00022723"/>
    </source>
</evidence>
<evidence type="ECO:0008006" key="9">
    <source>
        <dbReference type="Google" id="ProtNLM"/>
    </source>
</evidence>
<reference evidence="7 8" key="1">
    <citation type="submission" date="2024-08" db="EMBL/GenBank/DDBJ databases">
        <authorList>
            <person name="Cucini C."/>
            <person name="Frati F."/>
        </authorList>
    </citation>
    <scope>NUCLEOTIDE SEQUENCE [LARGE SCALE GENOMIC DNA]</scope>
</reference>
<evidence type="ECO:0000256" key="5">
    <source>
        <dbReference type="ARBA" id="ARBA00023242"/>
    </source>
</evidence>
<dbReference type="PANTHER" id="PTHR46481">
    <property type="entry name" value="ZINC FINGER BED DOMAIN-CONTAINING PROTEIN 4"/>
    <property type="match status" value="1"/>
</dbReference>
<evidence type="ECO:0000256" key="1">
    <source>
        <dbReference type="ARBA" id="ARBA00004123"/>
    </source>
</evidence>
<keyword evidence="5" id="KW-0539">Nucleus</keyword>
<organism evidence="7 8">
    <name type="scientific">Orchesella dallaii</name>
    <dbReference type="NCBI Taxonomy" id="48710"/>
    <lineage>
        <taxon>Eukaryota</taxon>
        <taxon>Metazoa</taxon>
        <taxon>Ecdysozoa</taxon>
        <taxon>Arthropoda</taxon>
        <taxon>Hexapoda</taxon>
        <taxon>Collembola</taxon>
        <taxon>Entomobryomorpha</taxon>
        <taxon>Entomobryoidea</taxon>
        <taxon>Orchesellidae</taxon>
        <taxon>Orchesellinae</taxon>
        <taxon>Orchesella</taxon>
    </lineage>
</organism>
<dbReference type="SUPFAM" id="SSF53098">
    <property type="entry name" value="Ribonuclease H-like"/>
    <property type="match status" value="1"/>
</dbReference>
<proteinExistence type="predicted"/>
<evidence type="ECO:0000256" key="6">
    <source>
        <dbReference type="SAM" id="MobiDB-lite"/>
    </source>
</evidence>
<comment type="caution">
    <text evidence="7">The sequence shown here is derived from an EMBL/GenBank/DDBJ whole genome shotgun (WGS) entry which is preliminary data.</text>
</comment>
<comment type="subcellular location">
    <subcellularLocation>
        <location evidence="1">Nucleus</location>
    </subcellularLocation>
</comment>
<keyword evidence="2" id="KW-0479">Metal-binding</keyword>
<evidence type="ECO:0000313" key="8">
    <source>
        <dbReference type="Proteomes" id="UP001642540"/>
    </source>
</evidence>
<gene>
    <name evidence="7" type="ORF">ODALV1_LOCUS23178</name>
</gene>
<evidence type="ECO:0000313" key="7">
    <source>
        <dbReference type="EMBL" id="CAL8129446.1"/>
    </source>
</evidence>
<evidence type="ECO:0000256" key="3">
    <source>
        <dbReference type="ARBA" id="ARBA00022771"/>
    </source>
</evidence>
<name>A0ABP1RK71_9HEXA</name>
<evidence type="ECO:0000256" key="4">
    <source>
        <dbReference type="ARBA" id="ARBA00022833"/>
    </source>
</evidence>
<feature type="region of interest" description="Disordered" evidence="6">
    <location>
        <begin position="186"/>
        <end position="215"/>
    </location>
</feature>
<dbReference type="InterPro" id="IPR052035">
    <property type="entry name" value="ZnF_BED_domain_contain"/>
</dbReference>
<dbReference type="InterPro" id="IPR012337">
    <property type="entry name" value="RNaseH-like_sf"/>
</dbReference>
<sequence length="310" mass="34875">MNPDDLISKLVAEDGVPFSVVATSASIRYMYEASTKQKIPSSPNTIREVMRRCFAEKKEVVTNQIAKLKSNGKKFSVTLDEWTSAANRRYMNINVHAAGEFFNLGLARIRGTFTAEACLEIVTSKLSDFNINLKDDIFGLATDGAAVMKKFGRLTGRKQLLCMAHGIHLAVIGVLYTQQDEVRSSNDVSAFHTSEEEEEDVETSESPIAEAEHEEPELMPTLKEVITKIRRTVKFFRKSPSKTEVLVKYSGSGLSLILDTKTRWNSLLTMLERVHKLSDAMQKAMIDLREQIILTETDFGLIEELIKSRF</sequence>
<keyword evidence="8" id="KW-1185">Reference proteome</keyword>